<dbReference type="InterPro" id="IPR003112">
    <property type="entry name" value="Olfac-like_dom"/>
</dbReference>
<dbReference type="SMART" id="SM00284">
    <property type="entry name" value="OLF"/>
    <property type="match status" value="1"/>
</dbReference>
<dbReference type="InterPro" id="IPR050605">
    <property type="entry name" value="Olfactomedin-like_domain"/>
</dbReference>
<evidence type="ECO:0000256" key="3">
    <source>
        <dbReference type="PROSITE-ProRule" id="PRU00446"/>
    </source>
</evidence>
<dbReference type="STRING" id="205130.ENSMAMP00000004232"/>
<comment type="caution">
    <text evidence="3">Lacks conserved residue(s) required for the propagation of feature annotation.</text>
</comment>
<dbReference type="Pfam" id="PF01391">
    <property type="entry name" value="Collagen"/>
    <property type="match status" value="1"/>
</dbReference>
<evidence type="ECO:0000259" key="5">
    <source>
        <dbReference type="PROSITE" id="PS51132"/>
    </source>
</evidence>
<accession>A0A3Q3KS02</accession>
<evidence type="ECO:0000256" key="4">
    <source>
        <dbReference type="SAM" id="MobiDB-lite"/>
    </source>
</evidence>
<protein>
    <submittedName>
        <fullName evidence="6">Uncharacterized LOC113132724</fullName>
    </submittedName>
</protein>
<keyword evidence="2" id="KW-0964">Secreted</keyword>
<dbReference type="OrthoDB" id="8397025at2759"/>
<dbReference type="PANTHER" id="PTHR23192:SF85">
    <property type="entry name" value="GLIOMEDIN"/>
    <property type="match status" value="1"/>
</dbReference>
<reference evidence="6" key="1">
    <citation type="submission" date="2025-08" db="UniProtKB">
        <authorList>
            <consortium name="Ensembl"/>
        </authorList>
    </citation>
    <scope>IDENTIFICATION</scope>
</reference>
<dbReference type="GO" id="GO:0005615">
    <property type="term" value="C:extracellular space"/>
    <property type="evidence" value="ECO:0007669"/>
    <property type="project" value="TreeGrafter"/>
</dbReference>
<feature type="region of interest" description="Disordered" evidence="4">
    <location>
        <begin position="126"/>
        <end position="209"/>
    </location>
</feature>
<dbReference type="SUPFAM" id="SSF101898">
    <property type="entry name" value="NHL repeat"/>
    <property type="match status" value="1"/>
</dbReference>
<feature type="compositionally biased region" description="Pro residues" evidence="4">
    <location>
        <begin position="187"/>
        <end position="203"/>
    </location>
</feature>
<feature type="domain" description="Olfactomedin-like" evidence="5">
    <location>
        <begin position="789"/>
        <end position="1033"/>
    </location>
</feature>
<comment type="subcellular location">
    <subcellularLocation>
        <location evidence="1">Secreted</location>
    </subcellularLocation>
</comment>
<dbReference type="GO" id="GO:0009986">
    <property type="term" value="C:cell surface"/>
    <property type="evidence" value="ECO:0007669"/>
    <property type="project" value="TreeGrafter"/>
</dbReference>
<dbReference type="GeneTree" id="ENSGT00940000158020"/>
<name>A0A3Q3KS02_9TELE</name>
<dbReference type="GeneID" id="113132724"/>
<dbReference type="PANTHER" id="PTHR23192">
    <property type="entry name" value="OLFACTOMEDIN-RELATED"/>
    <property type="match status" value="1"/>
</dbReference>
<sequence length="1034" mass="113478">MKERSGVFLKWKVLLVGMCVLLLLSSAGLVFLLVHQKELMEELARLDDQMQELSRSCRLQSEILPTDPAVVGGLKKLHRSRRYQEEDPTQSHDKKDMLMLMTYSMLPVKAFIDLCNNSRGVCLTGPPGPPGLPGKAGSPGPQGLPGPEGRRGRKGPPGEKGDPGPQGEPGHLRLKGETWRNVLNEGPPGPRGPPGPQGPPGPACPACYSDKVRNETTREHVHQTDILMDSSPPFQSIEAFNETRNFSSSTNNMTVSPTPHSEYILEGTDSSKLLDPTLESESVSFYPHYSHDDLNATETPMKLSTAMPLEDLSHDSDAFTDSDNISDTTMKNEVVSPLPDYRHNNWIETNTVNVTEALVNVSTGLPTSSSAPNVSDVLNVTVSGKPADTYMGVDSDLLTKNHSYDALNDSNTDNITVTPAKLLTVPLSADQNRDAFNGSGIIFNQSIRNASSYSPQNPIMKKLNLTHHGSWTRTESPTAHPAVNSRDALTVTDSEKLLVTKTESDSVSFHQDDSHSILTDTNTENATEAPIKLSNLPHNGSWTKTESPTAHPAVNSRDALTVTDSEKLLVTQTESESVSLHQDDSHSILTDTNTENATEAPIKLSNLPHNGSWTKIESPTAHPAVNSRDALTVTDSEKLLVTQTESESVSLHQDDSHSILTDTNTENATEAPIKLSNLPHNGSWTKIESPTAHPAVNSRDALTVTDSEKLLVTQTESESVSLHQDDSHSILTDTNTENATEAPIKLSNLTHDGSWTKIESPTAHSAVNSRDALTVTDSEKLLVTQTESECAIKTIECFSKTTKMQSTFGAWMLDVSGPGGGPYWLADHFSGRVLVEYRNIPAFRTKSNKTIDVGGFYYGCGHVVYKRSLYFHNAGTNRLIKFDLNTRSTNTLIMANSRYRNLNYLFHNSKTYFKFAVDENGLWVIFASDTDDSTMVAKLNPDIFSIESIINTAYPTAKAGNAFITCGVLYFTDVKDKRVTYAFDLKNERALNASFDLRPANGILAMLSYYPNKKLLYLWDNSSVKICKVKFKEI</sequence>
<evidence type="ECO:0000313" key="6">
    <source>
        <dbReference type="Ensembl" id="ENSMAMP00000004232.1"/>
    </source>
</evidence>
<dbReference type="GO" id="GO:0007165">
    <property type="term" value="P:signal transduction"/>
    <property type="evidence" value="ECO:0007669"/>
    <property type="project" value="TreeGrafter"/>
</dbReference>
<feature type="region of interest" description="Disordered" evidence="4">
    <location>
        <begin position="502"/>
        <end position="556"/>
    </location>
</feature>
<dbReference type="Proteomes" id="UP000261640">
    <property type="component" value="Unplaced"/>
</dbReference>
<dbReference type="RefSeq" id="XP_026166826.1">
    <property type="nucleotide sequence ID" value="XM_026311041.1"/>
</dbReference>
<evidence type="ECO:0000313" key="7">
    <source>
        <dbReference type="Proteomes" id="UP000261640"/>
    </source>
</evidence>
<keyword evidence="7" id="KW-1185">Reference proteome</keyword>
<dbReference type="AlphaFoldDB" id="A0A3Q3KS02"/>
<feature type="compositionally biased region" description="Polar residues" evidence="4">
    <location>
        <begin position="536"/>
        <end position="548"/>
    </location>
</feature>
<feature type="compositionally biased region" description="Polar residues" evidence="4">
    <location>
        <begin position="516"/>
        <end position="526"/>
    </location>
</feature>
<evidence type="ECO:0000256" key="2">
    <source>
        <dbReference type="ARBA" id="ARBA00022525"/>
    </source>
</evidence>
<feature type="compositionally biased region" description="Basic and acidic residues" evidence="4">
    <location>
        <begin position="502"/>
        <end position="515"/>
    </location>
</feature>
<dbReference type="InterPro" id="IPR008160">
    <property type="entry name" value="Collagen"/>
</dbReference>
<dbReference type="InParanoid" id="A0A3Q3KS02"/>
<dbReference type="Gene3D" id="1.20.5.320">
    <property type="entry name" value="6-Phosphogluconate Dehydrogenase, domain 3"/>
    <property type="match status" value="1"/>
</dbReference>
<feature type="compositionally biased region" description="Low complexity" evidence="4">
    <location>
        <begin position="133"/>
        <end position="147"/>
    </location>
</feature>
<dbReference type="Pfam" id="PF02191">
    <property type="entry name" value="OLF"/>
    <property type="match status" value="1"/>
</dbReference>
<dbReference type="Ensembl" id="ENSMAMT00000004336.2">
    <property type="protein sequence ID" value="ENSMAMP00000004232.1"/>
    <property type="gene ID" value="ENSMAMG00000002873.2"/>
</dbReference>
<evidence type="ECO:0000256" key="1">
    <source>
        <dbReference type="ARBA" id="ARBA00004613"/>
    </source>
</evidence>
<proteinExistence type="predicted"/>
<reference evidence="6" key="2">
    <citation type="submission" date="2025-09" db="UniProtKB">
        <authorList>
            <consortium name="Ensembl"/>
        </authorList>
    </citation>
    <scope>IDENTIFICATION</scope>
</reference>
<organism evidence="6 7">
    <name type="scientific">Mastacembelus armatus</name>
    <name type="common">zig-zag eel</name>
    <dbReference type="NCBI Taxonomy" id="205130"/>
    <lineage>
        <taxon>Eukaryota</taxon>
        <taxon>Metazoa</taxon>
        <taxon>Chordata</taxon>
        <taxon>Craniata</taxon>
        <taxon>Vertebrata</taxon>
        <taxon>Euteleostomi</taxon>
        <taxon>Actinopterygii</taxon>
        <taxon>Neopterygii</taxon>
        <taxon>Teleostei</taxon>
        <taxon>Neoteleostei</taxon>
        <taxon>Acanthomorphata</taxon>
        <taxon>Anabantaria</taxon>
        <taxon>Synbranchiformes</taxon>
        <taxon>Mastacembelidae</taxon>
        <taxon>Mastacembelus</taxon>
    </lineage>
</organism>
<dbReference type="PROSITE" id="PS51132">
    <property type="entry name" value="OLF"/>
    <property type="match status" value="1"/>
</dbReference>